<evidence type="ECO:0000313" key="3">
    <source>
        <dbReference type="Proteomes" id="UP000037939"/>
    </source>
</evidence>
<evidence type="ECO:0000313" key="2">
    <source>
        <dbReference type="EMBL" id="KPC54169.1"/>
    </source>
</evidence>
<dbReference type="AlphaFoldDB" id="A0A0N0XK58"/>
<keyword evidence="3" id="KW-1185">Reference proteome</keyword>
<comment type="caution">
    <text evidence="2">The sequence shown here is derived from an EMBL/GenBank/DDBJ whole genome shotgun (WGS) entry which is preliminary data.</text>
</comment>
<reference evidence="2 3" key="1">
    <citation type="submission" date="2015-07" db="EMBL/GenBank/DDBJ databases">
        <title>Draft genome sequence of the Amantichitinum ursilacus IGB-41, a new chitin-degrading bacterium.</title>
        <authorList>
            <person name="Kirstahler P."/>
            <person name="Guenther M."/>
            <person name="Grumaz C."/>
            <person name="Rupp S."/>
            <person name="Zibek S."/>
            <person name="Sohn K."/>
        </authorList>
    </citation>
    <scope>NUCLEOTIDE SEQUENCE [LARGE SCALE GENOMIC DNA]</scope>
    <source>
        <strain evidence="2 3">IGB-41</strain>
    </source>
</reference>
<feature type="chain" id="PRO_5005863269" evidence="1">
    <location>
        <begin position="20"/>
        <end position="177"/>
    </location>
</feature>
<feature type="signal peptide" evidence="1">
    <location>
        <begin position="1"/>
        <end position="19"/>
    </location>
</feature>
<dbReference type="RefSeq" id="WP_053936863.1">
    <property type="nucleotide sequence ID" value="NZ_LAQT01000003.1"/>
</dbReference>
<keyword evidence="1" id="KW-0732">Signal</keyword>
<sequence length="177" mass="18852">MRYRWFALGLALASAAVHAAPLDEIPVAFGLHQGQTLSELAAYQPSAIPTGYADTWRMPTAPTPVAPLNKFEVVISPQTGLCSVSGRAEASQPWQYAAEGLALQAALIKQYGKGLDVQDAAEDNAAARPGVAMTWVATRQHPLPAQLAAVTLGSDENMLILIYTFSNAKGCEFKPRS</sequence>
<name>A0A0N0XK58_9NEIS</name>
<gene>
    <name evidence="2" type="ORF">WG78_05950</name>
</gene>
<proteinExistence type="predicted"/>
<evidence type="ECO:0000256" key="1">
    <source>
        <dbReference type="SAM" id="SignalP"/>
    </source>
</evidence>
<organism evidence="2 3">
    <name type="scientific">Amantichitinum ursilacus</name>
    <dbReference type="NCBI Taxonomy" id="857265"/>
    <lineage>
        <taxon>Bacteria</taxon>
        <taxon>Pseudomonadati</taxon>
        <taxon>Pseudomonadota</taxon>
        <taxon>Betaproteobacteria</taxon>
        <taxon>Neisseriales</taxon>
        <taxon>Chitinibacteraceae</taxon>
        <taxon>Amantichitinum</taxon>
    </lineage>
</organism>
<dbReference type="Proteomes" id="UP000037939">
    <property type="component" value="Unassembled WGS sequence"/>
</dbReference>
<protein>
    <submittedName>
        <fullName evidence="2">Uncharacterized protein</fullName>
    </submittedName>
</protein>
<accession>A0A0N0XK58</accession>
<dbReference type="EMBL" id="LAQT01000003">
    <property type="protein sequence ID" value="KPC54169.1"/>
    <property type="molecule type" value="Genomic_DNA"/>
</dbReference>